<name>A0AAN6IUU1_EXODE</name>
<protein>
    <submittedName>
        <fullName evidence="2">Uncharacterized protein</fullName>
    </submittedName>
</protein>
<comment type="caution">
    <text evidence="2">The sequence shown here is derived from an EMBL/GenBank/DDBJ whole genome shotgun (WGS) entry which is preliminary data.</text>
</comment>
<dbReference type="Proteomes" id="UP001161757">
    <property type="component" value="Unassembled WGS sequence"/>
</dbReference>
<dbReference type="AlphaFoldDB" id="A0AAN6IUU1"/>
<proteinExistence type="predicted"/>
<feature type="region of interest" description="Disordered" evidence="1">
    <location>
        <begin position="1"/>
        <end position="67"/>
    </location>
</feature>
<organism evidence="2 3">
    <name type="scientific">Exophiala dermatitidis</name>
    <name type="common">Black yeast-like fungus</name>
    <name type="synonym">Wangiella dermatitidis</name>
    <dbReference type="NCBI Taxonomy" id="5970"/>
    <lineage>
        <taxon>Eukaryota</taxon>
        <taxon>Fungi</taxon>
        <taxon>Dikarya</taxon>
        <taxon>Ascomycota</taxon>
        <taxon>Pezizomycotina</taxon>
        <taxon>Eurotiomycetes</taxon>
        <taxon>Chaetothyriomycetidae</taxon>
        <taxon>Chaetothyriales</taxon>
        <taxon>Herpotrichiellaceae</taxon>
        <taxon>Exophiala</taxon>
    </lineage>
</organism>
<gene>
    <name evidence="2" type="ORF">HRR80_005119</name>
</gene>
<evidence type="ECO:0000256" key="1">
    <source>
        <dbReference type="SAM" id="MobiDB-lite"/>
    </source>
</evidence>
<evidence type="ECO:0000313" key="2">
    <source>
        <dbReference type="EMBL" id="KAJ8991063.1"/>
    </source>
</evidence>
<accession>A0AAN6IUU1</accession>
<sequence length="67" mass="7255">MVGEQGPNPEQDESESLTGSMPLGQAAAHKMRDAPAPPLDCGVARKTPEEESQPLNTREDTYISLFQ</sequence>
<reference evidence="2" key="1">
    <citation type="submission" date="2023-01" db="EMBL/GenBank/DDBJ databases">
        <title>Exophiala dermititidis isolated from Cystic Fibrosis Patient.</title>
        <authorList>
            <person name="Kurbessoian T."/>
            <person name="Crocker A."/>
            <person name="Murante D."/>
            <person name="Hogan D.A."/>
            <person name="Stajich J.E."/>
        </authorList>
    </citation>
    <scope>NUCLEOTIDE SEQUENCE</scope>
    <source>
        <strain evidence="2">Ex8</strain>
    </source>
</reference>
<dbReference type="EMBL" id="JAJGCB010000009">
    <property type="protein sequence ID" value="KAJ8991063.1"/>
    <property type="molecule type" value="Genomic_DNA"/>
</dbReference>
<evidence type="ECO:0000313" key="3">
    <source>
        <dbReference type="Proteomes" id="UP001161757"/>
    </source>
</evidence>